<dbReference type="Proteomes" id="UP001489004">
    <property type="component" value="Unassembled WGS sequence"/>
</dbReference>
<dbReference type="InterPro" id="IPR040115">
    <property type="entry name" value="Lnp"/>
</dbReference>
<dbReference type="PANTHER" id="PTHR22166">
    <property type="entry name" value="ENDOPLASMIC RETICULUM JUNCTION FORMATION PROTEIN LUNAPARK"/>
    <property type="match status" value="1"/>
</dbReference>
<comment type="caution">
    <text evidence="3">The sequence shown here is derived from an EMBL/GenBank/DDBJ whole genome shotgun (WGS) entry which is preliminary data.</text>
</comment>
<dbReference type="GO" id="GO:0071782">
    <property type="term" value="C:endoplasmic reticulum tubular network"/>
    <property type="evidence" value="ECO:0007669"/>
    <property type="project" value="TreeGrafter"/>
</dbReference>
<evidence type="ECO:0000256" key="1">
    <source>
        <dbReference type="SAM" id="MobiDB-lite"/>
    </source>
</evidence>
<feature type="compositionally biased region" description="Low complexity" evidence="1">
    <location>
        <begin position="180"/>
        <end position="190"/>
    </location>
</feature>
<organism evidence="3 4">
    <name type="scientific">[Myrmecia] bisecta</name>
    <dbReference type="NCBI Taxonomy" id="41462"/>
    <lineage>
        <taxon>Eukaryota</taxon>
        <taxon>Viridiplantae</taxon>
        <taxon>Chlorophyta</taxon>
        <taxon>core chlorophytes</taxon>
        <taxon>Trebouxiophyceae</taxon>
        <taxon>Trebouxiales</taxon>
        <taxon>Trebouxiaceae</taxon>
        <taxon>Myrmecia</taxon>
    </lineage>
</organism>
<dbReference type="AlphaFoldDB" id="A0AAW1QFP7"/>
<feature type="compositionally biased region" description="Low complexity" evidence="1">
    <location>
        <begin position="156"/>
        <end position="167"/>
    </location>
</feature>
<protein>
    <submittedName>
        <fullName evidence="3">Uncharacterized protein</fullName>
    </submittedName>
</protein>
<name>A0AAW1QFP7_9CHLO</name>
<evidence type="ECO:0000256" key="2">
    <source>
        <dbReference type="SAM" id="Phobius"/>
    </source>
</evidence>
<sequence>MGGYFSRFQSDVFANYEKSMQRIKSEADRLRQQKYVRKKRLDAISSKILLWASLLFGAALAYAAWVLRQPPGSYTALGHFLRVSPVVFEPILAYFAHDVVKWIASWGARRDEARIKALDTKLRSIVSELKDSTRYQKTQKLLDLYDPDAAAARAAAARRMPAASPAMPLGPPGAQRPTAQTSSSGGTSSQLQIHRRVTGAGLSLLPALDKLATSLIGDNPALTEGLREARSEAEALRERLAAAERRVAELVDENTSLRHRLGEEPESTSATPRATSDRAGGW</sequence>
<dbReference type="EMBL" id="JALJOR010000003">
    <property type="protein sequence ID" value="KAK9820260.1"/>
    <property type="molecule type" value="Genomic_DNA"/>
</dbReference>
<accession>A0AAW1QFP7</accession>
<keyword evidence="2" id="KW-0812">Transmembrane</keyword>
<feature type="transmembrane region" description="Helical" evidence="2">
    <location>
        <begin position="48"/>
        <end position="67"/>
    </location>
</feature>
<feature type="region of interest" description="Disordered" evidence="1">
    <location>
        <begin position="256"/>
        <end position="282"/>
    </location>
</feature>
<gene>
    <name evidence="3" type="ORF">WJX72_008203</name>
</gene>
<evidence type="ECO:0000313" key="3">
    <source>
        <dbReference type="EMBL" id="KAK9820260.1"/>
    </source>
</evidence>
<keyword evidence="2" id="KW-0472">Membrane</keyword>
<keyword evidence="4" id="KW-1185">Reference proteome</keyword>
<dbReference type="GO" id="GO:0071786">
    <property type="term" value="P:endoplasmic reticulum tubular network organization"/>
    <property type="evidence" value="ECO:0007669"/>
    <property type="project" value="InterPro"/>
</dbReference>
<keyword evidence="2" id="KW-1133">Transmembrane helix</keyword>
<reference evidence="3 4" key="1">
    <citation type="journal article" date="2024" name="Nat. Commun.">
        <title>Phylogenomics reveals the evolutionary origins of lichenization in chlorophyte algae.</title>
        <authorList>
            <person name="Puginier C."/>
            <person name="Libourel C."/>
            <person name="Otte J."/>
            <person name="Skaloud P."/>
            <person name="Haon M."/>
            <person name="Grisel S."/>
            <person name="Petersen M."/>
            <person name="Berrin J.G."/>
            <person name="Delaux P.M."/>
            <person name="Dal Grande F."/>
            <person name="Keller J."/>
        </authorList>
    </citation>
    <scope>NUCLEOTIDE SEQUENCE [LARGE SCALE GENOMIC DNA]</scope>
    <source>
        <strain evidence="3 4">SAG 2043</strain>
    </source>
</reference>
<dbReference type="PANTHER" id="PTHR22166:SF12">
    <property type="entry name" value="ENDOPLASMIC RETICULUM JUNCTION FORMATION PROTEIN LUNAPARK"/>
    <property type="match status" value="1"/>
</dbReference>
<feature type="region of interest" description="Disordered" evidence="1">
    <location>
        <begin position="156"/>
        <end position="192"/>
    </location>
</feature>
<proteinExistence type="predicted"/>
<evidence type="ECO:0000313" key="4">
    <source>
        <dbReference type="Proteomes" id="UP001489004"/>
    </source>
</evidence>